<sequence>MVLAKYMGSIVILLIVFGYYLFKMKKDDRLKNRYIIFTSIGFGFMALPSWFITNKNVLMVCSVLAIVLVVIGLLLYIQMRKSLNIEKGDTKSEKKYRTKKDM</sequence>
<feature type="transmembrane region" description="Helical" evidence="1">
    <location>
        <begin position="57"/>
        <end position="77"/>
    </location>
</feature>
<geneLocation type="plasmid" evidence="2 3">
    <name>pSC2</name>
</geneLocation>
<keyword evidence="1" id="KW-0812">Transmembrane</keyword>
<gene>
    <name evidence="2" type="ORF">PPSC2_27435</name>
</gene>
<dbReference type="RefSeq" id="WP_013385945.1">
    <property type="nucleotide sequence ID" value="NC_014628.2"/>
</dbReference>
<proteinExistence type="predicted"/>
<evidence type="ECO:0000256" key="1">
    <source>
        <dbReference type="SAM" id="Phobius"/>
    </source>
</evidence>
<name>E3EKT0_PAEPS</name>
<evidence type="ECO:0000313" key="3">
    <source>
        <dbReference type="Proteomes" id="UP000006868"/>
    </source>
</evidence>
<dbReference type="EMBL" id="CP002214">
    <property type="protein sequence ID" value="ADO59531.1"/>
    <property type="molecule type" value="Genomic_DNA"/>
</dbReference>
<evidence type="ECO:0000313" key="2">
    <source>
        <dbReference type="EMBL" id="ADO59531.1"/>
    </source>
</evidence>
<dbReference type="KEGG" id="ppm:PPSC2_27435"/>
<dbReference type="HOGENOM" id="CLU_2274610_0_0_9"/>
<accession>E3EKT0</accession>
<keyword evidence="1" id="KW-1133">Transmembrane helix</keyword>
<feature type="transmembrane region" description="Helical" evidence="1">
    <location>
        <begin position="34"/>
        <end position="51"/>
    </location>
</feature>
<dbReference type="Proteomes" id="UP000006868">
    <property type="component" value="Plasmid pSC2"/>
</dbReference>
<protein>
    <submittedName>
        <fullName evidence="2">Uncharacterized protein</fullName>
    </submittedName>
</protein>
<reference evidence="2 3" key="1">
    <citation type="journal article" date="2011" name="J. Bacteriol.">
        <title>Complete genome sequence of Paenibacillus polymyxa SC2, a strain of plant growth-promoting Rhizobacterium with broad-spectrum antimicrobial activity.</title>
        <authorList>
            <person name="Ma M."/>
            <person name="Wang C."/>
            <person name="Ding Y."/>
            <person name="Li L."/>
            <person name="Shen D."/>
            <person name="Jiang X."/>
            <person name="Guan D."/>
            <person name="Cao F."/>
            <person name="Chen H."/>
            <person name="Feng R."/>
            <person name="Wang X."/>
            <person name="Ge Y."/>
            <person name="Yao L."/>
            <person name="Bing X."/>
            <person name="Yang X."/>
            <person name="Li J."/>
            <person name="Du B."/>
        </authorList>
    </citation>
    <scope>NUCLEOTIDE SEQUENCE [LARGE SCALE GENOMIC DNA]</scope>
    <source>
        <strain evidence="2 3">SC2</strain>
        <plasmid evidence="3">pSC2</plasmid>
    </source>
</reference>
<dbReference type="PATRIC" id="fig|886882.15.peg.5807"/>
<keyword evidence="2" id="KW-0614">Plasmid</keyword>
<keyword evidence="1" id="KW-0472">Membrane</keyword>
<dbReference type="AlphaFoldDB" id="E3EKT0"/>
<organism evidence="2 3">
    <name type="scientific">Paenibacillus polymyxa (strain SC2)</name>
    <name type="common">Bacillus polymyxa</name>
    <dbReference type="NCBI Taxonomy" id="886882"/>
    <lineage>
        <taxon>Bacteria</taxon>
        <taxon>Bacillati</taxon>
        <taxon>Bacillota</taxon>
        <taxon>Bacilli</taxon>
        <taxon>Bacillales</taxon>
        <taxon>Paenibacillaceae</taxon>
        <taxon>Paenibacillus</taxon>
    </lineage>
</organism>
<feature type="transmembrane region" description="Helical" evidence="1">
    <location>
        <begin position="6"/>
        <end position="22"/>
    </location>
</feature>